<feature type="domain" description="Gfo/Idh/MocA-like oxidoreductase N-terminal" evidence="1">
    <location>
        <begin position="9"/>
        <end position="81"/>
    </location>
</feature>
<evidence type="ECO:0000313" key="2">
    <source>
        <dbReference type="EMBL" id="SVB17069.1"/>
    </source>
</evidence>
<dbReference type="Gene3D" id="3.40.50.720">
    <property type="entry name" value="NAD(P)-binding Rossmann-like Domain"/>
    <property type="match status" value="1"/>
</dbReference>
<dbReference type="Pfam" id="PF01408">
    <property type="entry name" value="GFO_IDH_MocA"/>
    <property type="match status" value="1"/>
</dbReference>
<dbReference type="InterPro" id="IPR051317">
    <property type="entry name" value="Gfo/Idh/MocA_oxidoreduct"/>
</dbReference>
<organism evidence="2">
    <name type="scientific">marine metagenome</name>
    <dbReference type="NCBI Taxonomy" id="408172"/>
    <lineage>
        <taxon>unclassified sequences</taxon>
        <taxon>metagenomes</taxon>
        <taxon>ecological metagenomes</taxon>
    </lineage>
</organism>
<dbReference type="PANTHER" id="PTHR43708:SF8">
    <property type="entry name" value="OXIDOREDUCTASE"/>
    <property type="match status" value="1"/>
</dbReference>
<name>A0A382BTX4_9ZZZZ</name>
<dbReference type="EMBL" id="UINC01031277">
    <property type="protein sequence ID" value="SVB17069.1"/>
    <property type="molecule type" value="Genomic_DNA"/>
</dbReference>
<dbReference type="PANTHER" id="PTHR43708">
    <property type="entry name" value="CONSERVED EXPRESSED OXIDOREDUCTASE (EUROFUNG)"/>
    <property type="match status" value="1"/>
</dbReference>
<feature type="non-terminal residue" evidence="2">
    <location>
        <position position="1"/>
    </location>
</feature>
<proteinExistence type="predicted"/>
<dbReference type="GO" id="GO:0000166">
    <property type="term" value="F:nucleotide binding"/>
    <property type="evidence" value="ECO:0007669"/>
    <property type="project" value="InterPro"/>
</dbReference>
<dbReference type="InterPro" id="IPR000683">
    <property type="entry name" value="Gfo/Idh/MocA-like_OxRdtase_N"/>
</dbReference>
<dbReference type="InterPro" id="IPR036291">
    <property type="entry name" value="NAD(P)-bd_dom_sf"/>
</dbReference>
<gene>
    <name evidence="2" type="ORF">METZ01_LOCUS169923</name>
</gene>
<sequence>VSRRPYLALGIPVYRSLDQMLAHVDAVTVAVPNHLHAAACLQTVAAGVPVMVEKPLLITNEQLKQLESTLINTSVPVHLGYRLRHNQSMLKLRERLRNVRRIRCIYELDIDKLAEGKEWTYQYSSTGGSFFTL</sequence>
<accession>A0A382BTX4</accession>
<evidence type="ECO:0000259" key="1">
    <source>
        <dbReference type="Pfam" id="PF01408"/>
    </source>
</evidence>
<feature type="non-terminal residue" evidence="2">
    <location>
        <position position="133"/>
    </location>
</feature>
<dbReference type="SUPFAM" id="SSF51735">
    <property type="entry name" value="NAD(P)-binding Rossmann-fold domains"/>
    <property type="match status" value="1"/>
</dbReference>
<reference evidence="2" key="1">
    <citation type="submission" date="2018-05" db="EMBL/GenBank/DDBJ databases">
        <authorList>
            <person name="Lanie J.A."/>
            <person name="Ng W.-L."/>
            <person name="Kazmierczak K.M."/>
            <person name="Andrzejewski T.M."/>
            <person name="Davidsen T.M."/>
            <person name="Wayne K.J."/>
            <person name="Tettelin H."/>
            <person name="Glass J.I."/>
            <person name="Rusch D."/>
            <person name="Podicherti R."/>
            <person name="Tsui H.-C.T."/>
            <person name="Winkler M.E."/>
        </authorList>
    </citation>
    <scope>NUCLEOTIDE SEQUENCE</scope>
</reference>
<dbReference type="AlphaFoldDB" id="A0A382BTX4"/>
<protein>
    <recommendedName>
        <fullName evidence="1">Gfo/Idh/MocA-like oxidoreductase N-terminal domain-containing protein</fullName>
    </recommendedName>
</protein>